<sequence length="34" mass="3943">MEFFLFKLLTTPNAKFSDETLYPPLSLFSSEKSL</sequence>
<keyword evidence="2" id="KW-1185">Reference proteome</keyword>
<name>A0ACC0XG64_9ROSI</name>
<reference evidence="2" key="1">
    <citation type="journal article" date="2023" name="G3 (Bethesda)">
        <title>Genome assembly and association tests identify interacting loci associated with vigor, precocity, and sex in interspecific pistachio rootstocks.</title>
        <authorList>
            <person name="Palmer W."/>
            <person name="Jacygrad E."/>
            <person name="Sagayaradj S."/>
            <person name="Cavanaugh K."/>
            <person name="Han R."/>
            <person name="Bertier L."/>
            <person name="Beede B."/>
            <person name="Kafkas S."/>
            <person name="Golino D."/>
            <person name="Preece J."/>
            <person name="Michelmore R."/>
        </authorList>
    </citation>
    <scope>NUCLEOTIDE SEQUENCE [LARGE SCALE GENOMIC DNA]</scope>
</reference>
<evidence type="ECO:0000313" key="1">
    <source>
        <dbReference type="EMBL" id="KAJ0015036.1"/>
    </source>
</evidence>
<protein>
    <submittedName>
        <fullName evidence="1">Uncharacterized protein</fullName>
    </submittedName>
</protein>
<evidence type="ECO:0000313" key="2">
    <source>
        <dbReference type="Proteomes" id="UP001163603"/>
    </source>
</evidence>
<organism evidence="1 2">
    <name type="scientific">Pistacia integerrima</name>
    <dbReference type="NCBI Taxonomy" id="434235"/>
    <lineage>
        <taxon>Eukaryota</taxon>
        <taxon>Viridiplantae</taxon>
        <taxon>Streptophyta</taxon>
        <taxon>Embryophyta</taxon>
        <taxon>Tracheophyta</taxon>
        <taxon>Spermatophyta</taxon>
        <taxon>Magnoliopsida</taxon>
        <taxon>eudicotyledons</taxon>
        <taxon>Gunneridae</taxon>
        <taxon>Pentapetalae</taxon>
        <taxon>rosids</taxon>
        <taxon>malvids</taxon>
        <taxon>Sapindales</taxon>
        <taxon>Anacardiaceae</taxon>
        <taxon>Pistacia</taxon>
    </lineage>
</organism>
<accession>A0ACC0XG64</accession>
<dbReference type="EMBL" id="CM047748">
    <property type="protein sequence ID" value="KAJ0015036.1"/>
    <property type="molecule type" value="Genomic_DNA"/>
</dbReference>
<comment type="caution">
    <text evidence="1">The sequence shown here is derived from an EMBL/GenBank/DDBJ whole genome shotgun (WGS) entry which is preliminary data.</text>
</comment>
<proteinExistence type="predicted"/>
<dbReference type="Proteomes" id="UP001163603">
    <property type="component" value="Chromosome 13"/>
</dbReference>
<gene>
    <name evidence="1" type="ORF">Pint_21003</name>
</gene>